<comment type="pathway">
    <text evidence="9">Cofactor biosynthesis; thiamine diphosphate biosynthesis.</text>
</comment>
<evidence type="ECO:0000256" key="7">
    <source>
        <dbReference type="ARBA" id="ARBA00022884"/>
    </source>
</evidence>
<dbReference type="InterPro" id="IPR003720">
    <property type="entry name" value="tRNA_STrfase"/>
</dbReference>
<dbReference type="InterPro" id="IPR014729">
    <property type="entry name" value="Rossmann-like_a/b/a_fold"/>
</dbReference>
<dbReference type="InterPro" id="IPR049961">
    <property type="entry name" value="ThiI_N"/>
</dbReference>
<dbReference type="NCBIfam" id="TIGR00342">
    <property type="entry name" value="tRNA uracil 4-sulfurtransferase ThiI"/>
    <property type="match status" value="1"/>
</dbReference>
<dbReference type="SMART" id="SM00981">
    <property type="entry name" value="THUMP"/>
    <property type="match status" value="1"/>
</dbReference>
<keyword evidence="8 9" id="KW-0784">Thiamine biosynthesis</keyword>
<dbReference type="InterPro" id="IPR020536">
    <property type="entry name" value="ThiI_AANH"/>
</dbReference>
<dbReference type="GO" id="GO:0140741">
    <property type="term" value="F:tRNA-uracil-4 sulfurtransferase activity"/>
    <property type="evidence" value="ECO:0007669"/>
    <property type="project" value="UniProtKB-EC"/>
</dbReference>
<keyword evidence="2 9" id="KW-0963">Cytoplasm</keyword>
<comment type="similarity">
    <text evidence="9">Belongs to the ThiI family.</text>
</comment>
<dbReference type="SUPFAM" id="SSF143437">
    <property type="entry name" value="THUMP domain-like"/>
    <property type="match status" value="1"/>
</dbReference>
<keyword evidence="7 9" id="KW-0694">RNA-binding</keyword>
<evidence type="ECO:0000313" key="12">
    <source>
        <dbReference type="Proteomes" id="UP001596047"/>
    </source>
</evidence>
<evidence type="ECO:0000259" key="10">
    <source>
        <dbReference type="PROSITE" id="PS51165"/>
    </source>
</evidence>
<dbReference type="HAMAP" id="MF_00021">
    <property type="entry name" value="ThiI"/>
    <property type="match status" value="1"/>
</dbReference>
<dbReference type="InterPro" id="IPR050102">
    <property type="entry name" value="tRNA_sulfurtransferase_ThiI"/>
</dbReference>
<dbReference type="EC" id="2.8.1.4" evidence="9"/>
<evidence type="ECO:0000313" key="11">
    <source>
        <dbReference type="EMBL" id="MFC5651716.1"/>
    </source>
</evidence>
<organism evidence="11 12">
    <name type="scientific">Paenibacillus solisilvae</name>
    <dbReference type="NCBI Taxonomy" id="2486751"/>
    <lineage>
        <taxon>Bacteria</taxon>
        <taxon>Bacillati</taxon>
        <taxon>Bacillota</taxon>
        <taxon>Bacilli</taxon>
        <taxon>Bacillales</taxon>
        <taxon>Paenibacillaceae</taxon>
        <taxon>Paenibacillus</taxon>
    </lineage>
</organism>
<dbReference type="PANTHER" id="PTHR43209">
    <property type="entry name" value="TRNA SULFURTRANSFERASE"/>
    <property type="match status" value="1"/>
</dbReference>
<keyword evidence="5 9" id="KW-0547">Nucleotide-binding</keyword>
<evidence type="ECO:0000256" key="8">
    <source>
        <dbReference type="ARBA" id="ARBA00022977"/>
    </source>
</evidence>
<keyword evidence="3 9" id="KW-0820">tRNA-binding</keyword>
<comment type="subcellular location">
    <subcellularLocation>
        <location evidence="1 9">Cytoplasm</location>
    </subcellularLocation>
</comment>
<evidence type="ECO:0000256" key="9">
    <source>
        <dbReference type="HAMAP-Rule" id="MF_00021"/>
    </source>
</evidence>
<feature type="binding site" evidence="9">
    <location>
        <begin position="208"/>
        <end position="209"/>
    </location>
    <ligand>
        <name>ATP</name>
        <dbReference type="ChEBI" id="CHEBI:30616"/>
    </ligand>
</feature>
<dbReference type="Gene3D" id="3.40.50.620">
    <property type="entry name" value="HUPs"/>
    <property type="match status" value="1"/>
</dbReference>
<dbReference type="SUPFAM" id="SSF52402">
    <property type="entry name" value="Adenine nucleotide alpha hydrolases-like"/>
    <property type="match status" value="1"/>
</dbReference>
<protein>
    <recommendedName>
        <fullName evidence="9">Probable tRNA sulfurtransferase</fullName>
        <ecNumber evidence="9">2.8.1.4</ecNumber>
    </recommendedName>
    <alternativeName>
        <fullName evidence="9">Sulfur carrier protein ThiS sulfurtransferase</fullName>
    </alternativeName>
    <alternativeName>
        <fullName evidence="9">Thiamine biosynthesis protein ThiI</fullName>
    </alternativeName>
    <alternativeName>
        <fullName evidence="9">tRNA 4-thiouridine synthase</fullName>
    </alternativeName>
</protein>
<dbReference type="Gene3D" id="3.30.2130.30">
    <property type="match status" value="1"/>
</dbReference>
<dbReference type="Proteomes" id="UP001596047">
    <property type="component" value="Unassembled WGS sequence"/>
</dbReference>
<reference evidence="12" key="1">
    <citation type="journal article" date="2019" name="Int. J. Syst. Evol. Microbiol.">
        <title>The Global Catalogue of Microorganisms (GCM) 10K type strain sequencing project: providing services to taxonomists for standard genome sequencing and annotation.</title>
        <authorList>
            <consortium name="The Broad Institute Genomics Platform"/>
            <consortium name="The Broad Institute Genome Sequencing Center for Infectious Disease"/>
            <person name="Wu L."/>
            <person name="Ma J."/>
        </authorList>
    </citation>
    <scope>NUCLEOTIDE SEQUENCE [LARGE SCALE GENOMIC DNA]</scope>
    <source>
        <strain evidence="12">CGMCC 1.3240</strain>
    </source>
</reference>
<dbReference type="EMBL" id="JBHSOW010000080">
    <property type="protein sequence ID" value="MFC5651716.1"/>
    <property type="molecule type" value="Genomic_DNA"/>
</dbReference>
<dbReference type="InterPro" id="IPR054173">
    <property type="entry name" value="ThiI_fer"/>
</dbReference>
<name>A0ABW0W4N3_9BACL</name>
<dbReference type="Pfam" id="PF22025">
    <property type="entry name" value="ThiI_fer"/>
    <property type="match status" value="1"/>
</dbReference>
<dbReference type="RefSeq" id="WP_379190345.1">
    <property type="nucleotide sequence ID" value="NZ_JBHSOW010000080.1"/>
</dbReference>
<dbReference type="Pfam" id="PF02926">
    <property type="entry name" value="THUMP"/>
    <property type="match status" value="1"/>
</dbReference>
<comment type="caution">
    <text evidence="11">The sequence shown here is derived from an EMBL/GenBank/DDBJ whole genome shotgun (WGS) entry which is preliminary data.</text>
</comment>
<dbReference type="InterPro" id="IPR049962">
    <property type="entry name" value="THUMP_ThiI"/>
</dbReference>
<dbReference type="PROSITE" id="PS51165">
    <property type="entry name" value="THUMP"/>
    <property type="match status" value="1"/>
</dbReference>
<evidence type="ECO:0000256" key="2">
    <source>
        <dbReference type="ARBA" id="ARBA00022490"/>
    </source>
</evidence>
<comment type="function">
    <text evidence="9">Catalyzes the ATP-dependent transfer of a sulfur to tRNA to produce 4-thiouridine in position 8 of tRNAs, which functions as a near-UV photosensor. Also catalyzes the transfer of sulfur to the sulfur carrier protein ThiS, forming ThiS-thiocarboxylate. This is a step in the synthesis of thiazole, in the thiamine biosynthesis pathway. The sulfur is donated as persulfide by IscS.</text>
</comment>
<gene>
    <name evidence="9 11" type="primary">thiI</name>
    <name evidence="11" type="ORF">ACFPYJ_21875</name>
</gene>
<dbReference type="PANTHER" id="PTHR43209:SF1">
    <property type="entry name" value="TRNA SULFURTRANSFERASE"/>
    <property type="match status" value="1"/>
</dbReference>
<comment type="catalytic activity">
    <reaction evidence="9">
        <text>[ThiI sulfur-carrier protein]-S-sulfanyl-L-cysteine + a uridine in tRNA + 2 reduced [2Fe-2S]-[ferredoxin] + ATP + H(+) = [ThiI sulfur-carrier protein]-L-cysteine + a 4-thiouridine in tRNA + 2 oxidized [2Fe-2S]-[ferredoxin] + AMP + diphosphate</text>
        <dbReference type="Rhea" id="RHEA:24176"/>
        <dbReference type="Rhea" id="RHEA-COMP:10000"/>
        <dbReference type="Rhea" id="RHEA-COMP:10001"/>
        <dbReference type="Rhea" id="RHEA-COMP:13337"/>
        <dbReference type="Rhea" id="RHEA-COMP:13338"/>
        <dbReference type="Rhea" id="RHEA-COMP:13339"/>
        <dbReference type="Rhea" id="RHEA-COMP:13340"/>
        <dbReference type="ChEBI" id="CHEBI:15378"/>
        <dbReference type="ChEBI" id="CHEBI:29950"/>
        <dbReference type="ChEBI" id="CHEBI:30616"/>
        <dbReference type="ChEBI" id="CHEBI:33019"/>
        <dbReference type="ChEBI" id="CHEBI:33737"/>
        <dbReference type="ChEBI" id="CHEBI:33738"/>
        <dbReference type="ChEBI" id="CHEBI:61963"/>
        <dbReference type="ChEBI" id="CHEBI:65315"/>
        <dbReference type="ChEBI" id="CHEBI:136798"/>
        <dbReference type="ChEBI" id="CHEBI:456215"/>
        <dbReference type="EC" id="2.8.1.4"/>
    </reaction>
</comment>
<keyword evidence="4 9" id="KW-0808">Transferase</keyword>
<feature type="binding site" evidence="9">
    <location>
        <position position="266"/>
    </location>
    <ligand>
        <name>ATP</name>
        <dbReference type="ChEBI" id="CHEBI:30616"/>
    </ligand>
</feature>
<feature type="binding site" evidence="9">
    <location>
        <position position="288"/>
    </location>
    <ligand>
        <name>ATP</name>
        <dbReference type="ChEBI" id="CHEBI:30616"/>
    </ligand>
</feature>
<evidence type="ECO:0000256" key="4">
    <source>
        <dbReference type="ARBA" id="ARBA00022679"/>
    </source>
</evidence>
<accession>A0ABW0W4N3</accession>
<evidence type="ECO:0000256" key="6">
    <source>
        <dbReference type="ARBA" id="ARBA00022840"/>
    </source>
</evidence>
<feature type="binding site" evidence="9">
    <location>
        <position position="297"/>
    </location>
    <ligand>
        <name>ATP</name>
        <dbReference type="ChEBI" id="CHEBI:30616"/>
    </ligand>
</feature>
<feature type="domain" description="THUMP" evidence="10">
    <location>
        <begin position="60"/>
        <end position="165"/>
    </location>
</feature>
<dbReference type="InterPro" id="IPR004114">
    <property type="entry name" value="THUMP_dom"/>
</dbReference>
<keyword evidence="6 9" id="KW-0067">ATP-binding</keyword>
<comment type="catalytic activity">
    <reaction evidence="9">
        <text>[ThiS sulfur-carrier protein]-C-terminal Gly-Gly-AMP + S-sulfanyl-L-cysteinyl-[cysteine desulfurase] + AH2 = [ThiS sulfur-carrier protein]-C-terminal-Gly-aminoethanethioate + L-cysteinyl-[cysteine desulfurase] + A + AMP + 2 H(+)</text>
        <dbReference type="Rhea" id="RHEA:43340"/>
        <dbReference type="Rhea" id="RHEA-COMP:12157"/>
        <dbReference type="Rhea" id="RHEA-COMP:12158"/>
        <dbReference type="Rhea" id="RHEA-COMP:12910"/>
        <dbReference type="Rhea" id="RHEA-COMP:19908"/>
        <dbReference type="ChEBI" id="CHEBI:13193"/>
        <dbReference type="ChEBI" id="CHEBI:15378"/>
        <dbReference type="ChEBI" id="CHEBI:17499"/>
        <dbReference type="ChEBI" id="CHEBI:29950"/>
        <dbReference type="ChEBI" id="CHEBI:61963"/>
        <dbReference type="ChEBI" id="CHEBI:90618"/>
        <dbReference type="ChEBI" id="CHEBI:232372"/>
        <dbReference type="ChEBI" id="CHEBI:456215"/>
    </reaction>
</comment>
<evidence type="ECO:0000256" key="3">
    <source>
        <dbReference type="ARBA" id="ARBA00022555"/>
    </source>
</evidence>
<evidence type="ECO:0000256" key="1">
    <source>
        <dbReference type="ARBA" id="ARBA00004496"/>
    </source>
</evidence>
<keyword evidence="12" id="KW-1185">Reference proteome</keyword>
<sequence length="406" mass="45763">MKPDMIMIRFGEYMVKGRNRRQFENRIEEQIKRVLLPYPGTSISKAFGRLYITLHNEQYEPIADQLKLIFGIHSFSPVKFTINDLESIRAAALEIMFEMPHKPDTFKVSVRRVEKEFPHETFEMNHLVGSHILRAIPNLKVNVKEPEVELRVEIQPEGTYVFHEMVQGAGGYPYGTNGKAMLLLSGGIDSPVAGYLSMRQGLEIEAVHFHSYPFTSDKAKEKVIELAKRLSHFSGVPIKLHLVSFTDIQTAIAQSNRESLIITLMRRSMLRIAERLAEKYRALGLVTGDSLGQVASQTLSSMNVIGNDIHIPLLRPLITMDKNEIIRIAKQIGTYNTSILPYEDCCTLFVPKSPSTNPNLKIVERVEASIQGLDDMIHTAVASAEVIELTPDVLSEAQSAGNEDWF</sequence>
<feature type="binding site" evidence="9">
    <location>
        <begin position="183"/>
        <end position="184"/>
    </location>
    <ligand>
        <name>ATP</name>
        <dbReference type="ChEBI" id="CHEBI:30616"/>
    </ligand>
</feature>
<proteinExistence type="inferred from homology"/>
<evidence type="ECO:0000256" key="5">
    <source>
        <dbReference type="ARBA" id="ARBA00022741"/>
    </source>
</evidence>
<dbReference type="CDD" id="cd11716">
    <property type="entry name" value="THUMP_ThiI"/>
    <property type="match status" value="1"/>
</dbReference>
<dbReference type="CDD" id="cd01712">
    <property type="entry name" value="PPase_ThiI"/>
    <property type="match status" value="1"/>
</dbReference>
<dbReference type="Pfam" id="PF02568">
    <property type="entry name" value="ThiI"/>
    <property type="match status" value="1"/>
</dbReference>